<keyword evidence="2" id="KW-0689">Ribosomal protein</keyword>
<dbReference type="GO" id="GO:0006412">
    <property type="term" value="P:translation"/>
    <property type="evidence" value="ECO:0007669"/>
    <property type="project" value="InterPro"/>
</dbReference>
<dbReference type="InterPro" id="IPR038562">
    <property type="entry name" value="Ribosomal_eL34_C_sf"/>
</dbReference>
<dbReference type="InterPro" id="IPR008195">
    <property type="entry name" value="Ribosomal_eL34"/>
</dbReference>
<sequence length="112" mass="12588">MTSHGRKGKRAKTRKGIAGHKTKMVSAKHGKRFCAINGELLHGVPHGHTLVEVRKLSKTKRRPSRIFGGILSGKATKRIIEDAAAVRFGTKRIEDVELRYKKFVEQALRTME</sequence>
<dbReference type="GO" id="GO:0005840">
    <property type="term" value="C:ribosome"/>
    <property type="evidence" value="ECO:0007669"/>
    <property type="project" value="UniProtKB-KW"/>
</dbReference>
<dbReference type="GO" id="GO:0003735">
    <property type="term" value="F:structural constituent of ribosome"/>
    <property type="evidence" value="ECO:0007669"/>
    <property type="project" value="InterPro"/>
</dbReference>
<evidence type="ECO:0000256" key="1">
    <source>
        <dbReference type="ARBA" id="ARBA00009875"/>
    </source>
</evidence>
<accession>A0A8T4L871</accession>
<dbReference type="GO" id="GO:1990904">
    <property type="term" value="C:ribonucleoprotein complex"/>
    <property type="evidence" value="ECO:0007669"/>
    <property type="project" value="UniProtKB-KW"/>
</dbReference>
<gene>
    <name evidence="5" type="ORF">J4215_05965</name>
</gene>
<dbReference type="EMBL" id="JAGVWC010000012">
    <property type="protein sequence ID" value="MBS3062102.1"/>
    <property type="molecule type" value="Genomic_DNA"/>
</dbReference>
<evidence type="ECO:0000256" key="3">
    <source>
        <dbReference type="ARBA" id="ARBA00023274"/>
    </source>
</evidence>
<proteinExistence type="inferred from homology"/>
<dbReference type="PRINTS" id="PR01250">
    <property type="entry name" value="RIBOSOMALL34"/>
</dbReference>
<protein>
    <recommendedName>
        <fullName evidence="7">50S ribosomal protein L34e</fullName>
    </recommendedName>
</protein>
<comment type="caution">
    <text evidence="5">The sequence shown here is derived from an EMBL/GenBank/DDBJ whole genome shotgun (WGS) entry which is preliminary data.</text>
</comment>
<dbReference type="AlphaFoldDB" id="A0A8T4L871"/>
<organism evidence="5 6">
    <name type="scientific">Candidatus Iainarchaeum sp</name>
    <dbReference type="NCBI Taxonomy" id="3101447"/>
    <lineage>
        <taxon>Archaea</taxon>
        <taxon>Candidatus Iainarchaeota</taxon>
        <taxon>Candidatus Iainarchaeia</taxon>
        <taxon>Candidatus Iainarchaeales</taxon>
        <taxon>Candidatus Iainarchaeaceae</taxon>
        <taxon>Candidatus Iainarchaeum</taxon>
    </lineage>
</organism>
<dbReference type="Gene3D" id="6.20.340.10">
    <property type="match status" value="1"/>
</dbReference>
<dbReference type="Proteomes" id="UP000675968">
    <property type="component" value="Unassembled WGS sequence"/>
</dbReference>
<evidence type="ECO:0000313" key="6">
    <source>
        <dbReference type="Proteomes" id="UP000675968"/>
    </source>
</evidence>
<dbReference type="Pfam" id="PF01199">
    <property type="entry name" value="Ribosomal_L34e"/>
    <property type="match status" value="1"/>
</dbReference>
<name>A0A8T4L871_9ARCH</name>
<evidence type="ECO:0000256" key="2">
    <source>
        <dbReference type="ARBA" id="ARBA00022980"/>
    </source>
</evidence>
<evidence type="ECO:0000313" key="5">
    <source>
        <dbReference type="EMBL" id="MBS3062102.1"/>
    </source>
</evidence>
<comment type="similarity">
    <text evidence="1">Belongs to the eukaryotic ribosomal protein eL34 family.</text>
</comment>
<feature type="region of interest" description="Disordered" evidence="4">
    <location>
        <begin position="1"/>
        <end position="25"/>
    </location>
</feature>
<keyword evidence="3" id="KW-0687">Ribonucleoprotein</keyword>
<evidence type="ECO:0008006" key="7">
    <source>
        <dbReference type="Google" id="ProtNLM"/>
    </source>
</evidence>
<reference evidence="5" key="2">
    <citation type="submission" date="2021-05" db="EMBL/GenBank/DDBJ databases">
        <title>Protein family content uncovers lineage relationships and bacterial pathway maintenance mechanisms in DPANN archaea.</title>
        <authorList>
            <person name="Castelle C.J."/>
            <person name="Meheust R."/>
            <person name="Jaffe A.L."/>
            <person name="Seitz K."/>
            <person name="Gong X."/>
            <person name="Baker B.J."/>
            <person name="Banfield J.F."/>
        </authorList>
    </citation>
    <scope>NUCLEOTIDE SEQUENCE</scope>
    <source>
        <strain evidence="5">RIFCSPLOWO2_01_FULL_AR10_48_17</strain>
    </source>
</reference>
<evidence type="ECO:0000256" key="4">
    <source>
        <dbReference type="SAM" id="MobiDB-lite"/>
    </source>
</evidence>
<reference evidence="5" key="1">
    <citation type="submission" date="2021-03" db="EMBL/GenBank/DDBJ databases">
        <authorList>
            <person name="Jaffe A."/>
        </authorList>
    </citation>
    <scope>NUCLEOTIDE SEQUENCE</scope>
    <source>
        <strain evidence="5">RIFCSPLOWO2_01_FULL_AR10_48_17</strain>
    </source>
</reference>